<dbReference type="STRING" id="861298.SAMN04488136_105124"/>
<name>A0A1G7YHM2_9VIBR</name>
<organism evidence="2 3">
    <name type="scientific">Vibrio xiamenensis</name>
    <dbReference type="NCBI Taxonomy" id="861298"/>
    <lineage>
        <taxon>Bacteria</taxon>
        <taxon>Pseudomonadati</taxon>
        <taxon>Pseudomonadota</taxon>
        <taxon>Gammaproteobacteria</taxon>
        <taxon>Vibrionales</taxon>
        <taxon>Vibrionaceae</taxon>
        <taxon>Vibrio</taxon>
    </lineage>
</organism>
<gene>
    <name evidence="2" type="ORF">SAMN04488136_105124</name>
</gene>
<sequence>MEFEIYMPCQPEWFCTSFLWLFAGLLLIGLAAFVRILIIEYRNIHRAAKVKRRRRTHYTKRK</sequence>
<dbReference type="EMBL" id="FNDD01000005">
    <property type="protein sequence ID" value="SDG95755.1"/>
    <property type="molecule type" value="Genomic_DNA"/>
</dbReference>
<dbReference type="Proteomes" id="UP000198854">
    <property type="component" value="Unassembled WGS sequence"/>
</dbReference>
<evidence type="ECO:0000313" key="3">
    <source>
        <dbReference type="Proteomes" id="UP000198854"/>
    </source>
</evidence>
<keyword evidence="1" id="KW-1133">Transmembrane helix</keyword>
<keyword evidence="3" id="KW-1185">Reference proteome</keyword>
<evidence type="ECO:0000313" key="2">
    <source>
        <dbReference type="EMBL" id="SDG95755.1"/>
    </source>
</evidence>
<keyword evidence="1" id="KW-0812">Transmembrane</keyword>
<dbReference type="AlphaFoldDB" id="A0A1G7YHM2"/>
<protein>
    <submittedName>
        <fullName evidence="2">Uncharacterized protein</fullName>
    </submittedName>
</protein>
<reference evidence="2 3" key="1">
    <citation type="submission" date="2016-10" db="EMBL/GenBank/DDBJ databases">
        <authorList>
            <person name="de Groot N.N."/>
        </authorList>
    </citation>
    <scope>NUCLEOTIDE SEQUENCE [LARGE SCALE GENOMIC DNA]</scope>
    <source>
        <strain evidence="2 3">CGMCC 1.10228</strain>
    </source>
</reference>
<feature type="transmembrane region" description="Helical" evidence="1">
    <location>
        <begin position="20"/>
        <end position="44"/>
    </location>
</feature>
<keyword evidence="1" id="KW-0472">Membrane</keyword>
<proteinExistence type="predicted"/>
<dbReference type="RefSeq" id="WP_093270918.1">
    <property type="nucleotide sequence ID" value="NZ_FNDD01000005.1"/>
</dbReference>
<evidence type="ECO:0000256" key="1">
    <source>
        <dbReference type="SAM" id="Phobius"/>
    </source>
</evidence>
<accession>A0A1G7YHM2</accession>